<name>A0A815XDX3_ADIRI</name>
<dbReference type="AlphaFoldDB" id="A0A815XDX3"/>
<proteinExistence type="predicted"/>
<evidence type="ECO:0000256" key="1">
    <source>
        <dbReference type="SAM" id="MobiDB-lite"/>
    </source>
</evidence>
<protein>
    <submittedName>
        <fullName evidence="2">Uncharacterized protein</fullName>
    </submittedName>
</protein>
<feature type="non-terminal residue" evidence="2">
    <location>
        <position position="1"/>
    </location>
</feature>
<feature type="region of interest" description="Disordered" evidence="1">
    <location>
        <begin position="1"/>
        <end position="63"/>
    </location>
</feature>
<gene>
    <name evidence="2" type="ORF">EDS130_LOCUS46319</name>
</gene>
<organism evidence="2 3">
    <name type="scientific">Adineta ricciae</name>
    <name type="common">Rotifer</name>
    <dbReference type="NCBI Taxonomy" id="249248"/>
    <lineage>
        <taxon>Eukaryota</taxon>
        <taxon>Metazoa</taxon>
        <taxon>Spiralia</taxon>
        <taxon>Gnathifera</taxon>
        <taxon>Rotifera</taxon>
        <taxon>Eurotatoria</taxon>
        <taxon>Bdelloidea</taxon>
        <taxon>Adinetida</taxon>
        <taxon>Adinetidae</taxon>
        <taxon>Adineta</taxon>
    </lineage>
</organism>
<dbReference type="EMBL" id="CAJNOJ010001958">
    <property type="protein sequence ID" value="CAF1556262.1"/>
    <property type="molecule type" value="Genomic_DNA"/>
</dbReference>
<evidence type="ECO:0000313" key="3">
    <source>
        <dbReference type="Proteomes" id="UP000663852"/>
    </source>
</evidence>
<sequence length="114" mass="13827">MFDYSTEAEAVDDDDDNEFDLEEEEEEEEEKQEEDDDNDNHVNQLNDYEQINDDNIADHEDNNEYNMKTIKTNFNNMKIFDEIELSRRDSYFKMKINDSYKYVHKQSACWLLTD</sequence>
<dbReference type="Proteomes" id="UP000663852">
    <property type="component" value="Unassembled WGS sequence"/>
</dbReference>
<reference evidence="2" key="1">
    <citation type="submission" date="2021-02" db="EMBL/GenBank/DDBJ databases">
        <authorList>
            <person name="Nowell W R."/>
        </authorList>
    </citation>
    <scope>NUCLEOTIDE SEQUENCE</scope>
</reference>
<accession>A0A815XDX3</accession>
<feature type="compositionally biased region" description="Acidic residues" evidence="1">
    <location>
        <begin position="9"/>
        <end position="38"/>
    </location>
</feature>
<feature type="non-terminal residue" evidence="2">
    <location>
        <position position="114"/>
    </location>
</feature>
<comment type="caution">
    <text evidence="2">The sequence shown here is derived from an EMBL/GenBank/DDBJ whole genome shotgun (WGS) entry which is preliminary data.</text>
</comment>
<dbReference type="OrthoDB" id="10055814at2759"/>
<evidence type="ECO:0000313" key="2">
    <source>
        <dbReference type="EMBL" id="CAF1556262.1"/>
    </source>
</evidence>